<keyword evidence="5" id="KW-1185">Reference proteome</keyword>
<dbReference type="Gene3D" id="1.20.58.1690">
    <property type="match status" value="1"/>
</dbReference>
<dbReference type="Proteomes" id="UP000243406">
    <property type="component" value="Unassembled WGS sequence"/>
</dbReference>
<dbReference type="InterPro" id="IPR038434">
    <property type="entry name" value="YARHG_sf"/>
</dbReference>
<evidence type="ECO:0000256" key="2">
    <source>
        <dbReference type="SAM" id="Phobius"/>
    </source>
</evidence>
<keyword evidence="2" id="KW-0472">Membrane</keyword>
<keyword evidence="2" id="KW-1133">Transmembrane helix</keyword>
<name>A0A1T5DAJ2_9FIRM</name>
<sequence>MPENNLPTDSELKIDDLFKNIDELILKRNFDEAFNLVEENRAYITKFANVKQQLLLNKYHTKILFELTLMAYEVEKDADKFLNLFEKNRDFFEVHLDKPKYNRLLRYTSNIKKNRRKKKLNIIIPVAFFLVALLIYGVATMDILPKISFNEIYSSVAEKFKSDKPDDDADTPVPNDDSAEDNAEPDSGGASNEDEAISENNSSDGGSSDGALDEDYLLPSSTKELTLDDIIGMSSKDLRLAINEMYARHGYYFGPGANQRYFDEKPWYNPDMSIKSPNDIVENFTEIENKNLSFLATQERRLKNN</sequence>
<evidence type="ECO:0000256" key="1">
    <source>
        <dbReference type="SAM" id="MobiDB-lite"/>
    </source>
</evidence>
<dbReference type="EMBL" id="FUYN01000008">
    <property type="protein sequence ID" value="SKB68734.1"/>
    <property type="molecule type" value="Genomic_DNA"/>
</dbReference>
<dbReference type="Pfam" id="PF13308">
    <property type="entry name" value="YARHG"/>
    <property type="match status" value="1"/>
</dbReference>
<dbReference type="OrthoDB" id="517663at2"/>
<evidence type="ECO:0000313" key="4">
    <source>
        <dbReference type="EMBL" id="SKB68734.1"/>
    </source>
</evidence>
<feature type="transmembrane region" description="Helical" evidence="2">
    <location>
        <begin position="120"/>
        <end position="139"/>
    </location>
</feature>
<accession>A0A1T5DAJ2</accession>
<protein>
    <submittedName>
        <fullName evidence="4">YARHG domain-containing protein</fullName>
    </submittedName>
</protein>
<dbReference type="SMART" id="SM01324">
    <property type="entry name" value="YARHG"/>
    <property type="match status" value="1"/>
</dbReference>
<evidence type="ECO:0000313" key="5">
    <source>
        <dbReference type="Proteomes" id="UP000243406"/>
    </source>
</evidence>
<gene>
    <name evidence="4" type="ORF">SAMN02745120_2672</name>
</gene>
<evidence type="ECO:0000259" key="3">
    <source>
        <dbReference type="SMART" id="SM01324"/>
    </source>
</evidence>
<feature type="domain" description="YARHG" evidence="3">
    <location>
        <begin position="214"/>
        <end position="300"/>
    </location>
</feature>
<organism evidence="4 5">
    <name type="scientific">Acetoanaerobium noterae</name>
    <dbReference type="NCBI Taxonomy" id="745369"/>
    <lineage>
        <taxon>Bacteria</taxon>
        <taxon>Bacillati</taxon>
        <taxon>Bacillota</taxon>
        <taxon>Clostridia</taxon>
        <taxon>Peptostreptococcales</taxon>
        <taxon>Filifactoraceae</taxon>
        <taxon>Acetoanaerobium</taxon>
    </lineage>
</organism>
<feature type="region of interest" description="Disordered" evidence="1">
    <location>
        <begin position="161"/>
        <end position="215"/>
    </location>
</feature>
<dbReference type="InterPro" id="IPR025582">
    <property type="entry name" value="YARHG_dom"/>
</dbReference>
<dbReference type="AlphaFoldDB" id="A0A1T5DAJ2"/>
<keyword evidence="2" id="KW-0812">Transmembrane</keyword>
<proteinExistence type="predicted"/>
<dbReference type="RefSeq" id="WP_079590487.1">
    <property type="nucleotide sequence ID" value="NZ_FUYN01000008.1"/>
</dbReference>
<reference evidence="5" key="1">
    <citation type="submission" date="2017-02" db="EMBL/GenBank/DDBJ databases">
        <authorList>
            <person name="Varghese N."/>
            <person name="Submissions S."/>
        </authorList>
    </citation>
    <scope>NUCLEOTIDE SEQUENCE [LARGE SCALE GENOMIC DNA]</scope>
    <source>
        <strain evidence="5">ATCC 35199</strain>
    </source>
</reference>